<reference evidence="1" key="1">
    <citation type="journal article" date="2015" name="Genome Biol. Evol.">
        <title>Organellar Genomes of White Spruce (Picea glauca): Assembly and Annotation.</title>
        <authorList>
            <person name="Jackman S.D."/>
            <person name="Warren R.L."/>
            <person name="Gibb E.A."/>
            <person name="Vandervalk B.P."/>
            <person name="Mohamadi H."/>
            <person name="Chu J."/>
            <person name="Raymond A."/>
            <person name="Pleasance S."/>
            <person name="Coope R."/>
            <person name="Wildung M.R."/>
            <person name="Ritland C.E."/>
            <person name="Bousquet J."/>
            <person name="Jones S.J."/>
            <person name="Bohlmann J."/>
            <person name="Birol I."/>
        </authorList>
    </citation>
    <scope>NUCLEOTIDE SEQUENCE [LARGE SCALE GENOMIC DNA]</scope>
    <source>
        <tissue evidence="1">Flushing bud</tissue>
    </source>
</reference>
<keyword evidence="1" id="KW-0496">Mitochondrion</keyword>
<proteinExistence type="predicted"/>
<geneLocation type="mitochondrion" evidence="1"/>
<organism evidence="1">
    <name type="scientific">Picea glauca</name>
    <name type="common">White spruce</name>
    <name type="synonym">Pinus glauca</name>
    <dbReference type="NCBI Taxonomy" id="3330"/>
    <lineage>
        <taxon>Eukaryota</taxon>
        <taxon>Viridiplantae</taxon>
        <taxon>Streptophyta</taxon>
        <taxon>Embryophyta</taxon>
        <taxon>Tracheophyta</taxon>
        <taxon>Spermatophyta</taxon>
        <taxon>Pinopsida</taxon>
        <taxon>Pinidae</taxon>
        <taxon>Conifers I</taxon>
        <taxon>Pinales</taxon>
        <taxon>Pinaceae</taxon>
        <taxon>Picea</taxon>
    </lineage>
</organism>
<gene>
    <name evidence="1" type="ORF">ABT39_MTgene5679</name>
</gene>
<dbReference type="EMBL" id="LKAM01000007">
    <property type="protein sequence ID" value="KUM47493.1"/>
    <property type="molecule type" value="Genomic_DNA"/>
</dbReference>
<evidence type="ECO:0000313" key="1">
    <source>
        <dbReference type="EMBL" id="KUM47493.1"/>
    </source>
</evidence>
<protein>
    <submittedName>
        <fullName evidence="1">Uncharacterized protein</fullName>
    </submittedName>
</protein>
<dbReference type="AlphaFoldDB" id="A0A124GN27"/>
<name>A0A124GN27_PICGL</name>
<sequence length="36" mass="4236">MRIVPFRGMGNSFLLSGGKFFPLLWCHPAWLTRYHV</sequence>
<comment type="caution">
    <text evidence="1">The sequence shown here is derived from an EMBL/GenBank/DDBJ whole genome shotgun (WGS) entry which is preliminary data.</text>
</comment>
<accession>A0A124GN27</accession>